<feature type="non-terminal residue" evidence="2">
    <location>
        <position position="152"/>
    </location>
</feature>
<dbReference type="Proteomes" id="UP000020595">
    <property type="component" value="Unassembled WGS sequence"/>
</dbReference>
<evidence type="ECO:0000313" key="3">
    <source>
        <dbReference type="Proteomes" id="UP000020595"/>
    </source>
</evidence>
<keyword evidence="1" id="KW-0812">Transmembrane</keyword>
<protein>
    <submittedName>
        <fullName evidence="2">Uncharacterized protein</fullName>
    </submittedName>
</protein>
<comment type="caution">
    <text evidence="2">The sequence shown here is derived from an EMBL/GenBank/DDBJ whole genome shotgun (WGS) entry which is preliminary data.</text>
</comment>
<name>A0A009I825_ACIB9</name>
<organism evidence="2 3">
    <name type="scientific">Acinetobacter baumannii (strain 1295743)</name>
    <dbReference type="NCBI Taxonomy" id="1310613"/>
    <lineage>
        <taxon>Bacteria</taxon>
        <taxon>Pseudomonadati</taxon>
        <taxon>Pseudomonadota</taxon>
        <taxon>Gammaproteobacteria</taxon>
        <taxon>Moraxellales</taxon>
        <taxon>Moraxellaceae</taxon>
        <taxon>Acinetobacter</taxon>
        <taxon>Acinetobacter calcoaceticus/baumannii complex</taxon>
    </lineage>
</organism>
<feature type="transmembrane region" description="Helical" evidence="1">
    <location>
        <begin position="12"/>
        <end position="32"/>
    </location>
</feature>
<reference evidence="2 3" key="1">
    <citation type="submission" date="2014-02" db="EMBL/GenBank/DDBJ databases">
        <title>Comparative genomics and transcriptomics to identify genetic mechanisms underlying the emergence of carbapenem resistant Acinetobacter baumannii (CRAb).</title>
        <authorList>
            <person name="Harris A.D."/>
            <person name="Johnson K.J."/>
            <person name="George J."/>
            <person name="Shefchek K."/>
            <person name="Daugherty S.C."/>
            <person name="Parankush S."/>
            <person name="Sadzewicz L."/>
            <person name="Tallon L."/>
            <person name="Sengamalay N."/>
            <person name="Hazen T.H."/>
            <person name="Rasko D.A."/>
        </authorList>
    </citation>
    <scope>NUCLEOTIDE SEQUENCE [LARGE SCALE GENOMIC DNA]</scope>
    <source>
        <strain evidence="2 3">1295743</strain>
    </source>
</reference>
<keyword evidence="1" id="KW-0472">Membrane</keyword>
<dbReference type="RefSeq" id="WP_032051992.1">
    <property type="nucleotide sequence ID" value="NZ_JEWH01000155.1"/>
</dbReference>
<evidence type="ECO:0000313" key="2">
    <source>
        <dbReference type="EMBL" id="EXB00003.1"/>
    </source>
</evidence>
<evidence type="ECO:0000256" key="1">
    <source>
        <dbReference type="SAM" id="Phobius"/>
    </source>
</evidence>
<keyword evidence="1" id="KW-1133">Transmembrane helix</keyword>
<dbReference type="EMBL" id="JEWH01000155">
    <property type="protein sequence ID" value="EXB00003.1"/>
    <property type="molecule type" value="Genomic_DNA"/>
</dbReference>
<proteinExistence type="predicted"/>
<dbReference type="AlphaFoldDB" id="A0A009I825"/>
<gene>
    <name evidence="2" type="ORF">J512_4396</name>
</gene>
<sequence>MSSKQQGKAGVVLLIIVVLIIFLASLAISSSWNTAEYSPIVAQENEVKDSPVIEKVNEETHTVKIKEETSDETDSQRFGKIQYKVEKEAVINSKIDEDILSQLILAVLVNGYKCDTVSSAIPYIRGGGYTIQCNNYKYEYEVEDKGGNIVVT</sequence>
<accession>A0A009I825</accession>